<evidence type="ECO:0000313" key="2">
    <source>
        <dbReference type="EMBL" id="MCP9292906.1"/>
    </source>
</evidence>
<dbReference type="PRINTS" id="PR00368">
    <property type="entry name" value="FADPNR"/>
</dbReference>
<dbReference type="EMBL" id="JANDBC010000003">
    <property type="protein sequence ID" value="MCP9292906.1"/>
    <property type="molecule type" value="Genomic_DNA"/>
</dbReference>
<dbReference type="Proteomes" id="UP001139125">
    <property type="component" value="Unassembled WGS sequence"/>
</dbReference>
<reference evidence="2" key="1">
    <citation type="submission" date="2022-06" db="EMBL/GenBank/DDBJ databases">
        <title>Gracilimonas sp. CAU 1638 isolated from sea sediment.</title>
        <authorList>
            <person name="Kim W."/>
        </authorList>
    </citation>
    <scope>NUCLEOTIDE SEQUENCE</scope>
    <source>
        <strain evidence="2">CAU 1638</strain>
    </source>
</reference>
<evidence type="ECO:0000259" key="1">
    <source>
        <dbReference type="Pfam" id="PF07992"/>
    </source>
</evidence>
<dbReference type="InterPro" id="IPR023753">
    <property type="entry name" value="FAD/NAD-binding_dom"/>
</dbReference>
<name>A0A9X2L5V5_9BACT</name>
<dbReference type="PANTHER" id="PTHR43755:SF1">
    <property type="entry name" value="FAD-DEPENDENT PYRIDINE NUCLEOTIDE-DISULPHIDE OXIDOREDUCTASE"/>
    <property type="match status" value="1"/>
</dbReference>
<proteinExistence type="predicted"/>
<dbReference type="PANTHER" id="PTHR43755">
    <property type="match status" value="1"/>
</dbReference>
<comment type="caution">
    <text evidence="2">The sequence shown here is derived from an EMBL/GenBank/DDBJ whole genome shotgun (WGS) entry which is preliminary data.</text>
</comment>
<protein>
    <submittedName>
        <fullName evidence="2">FAD-dependent oxidoreductase</fullName>
    </submittedName>
</protein>
<organism evidence="2 3">
    <name type="scientific">Gracilimonas sediminicola</name>
    <dbReference type="NCBI Taxonomy" id="2952158"/>
    <lineage>
        <taxon>Bacteria</taxon>
        <taxon>Pseudomonadati</taxon>
        <taxon>Balneolota</taxon>
        <taxon>Balneolia</taxon>
        <taxon>Balneolales</taxon>
        <taxon>Balneolaceae</taxon>
        <taxon>Gracilimonas</taxon>
    </lineage>
</organism>
<dbReference type="Pfam" id="PF07992">
    <property type="entry name" value="Pyr_redox_2"/>
    <property type="match status" value="1"/>
</dbReference>
<dbReference type="InterPro" id="IPR036188">
    <property type="entry name" value="FAD/NAD-bd_sf"/>
</dbReference>
<dbReference type="AlphaFoldDB" id="A0A9X2L5V5"/>
<dbReference type="PRINTS" id="PR00469">
    <property type="entry name" value="PNDRDTASEII"/>
</dbReference>
<dbReference type="Gene3D" id="3.50.50.100">
    <property type="match status" value="1"/>
</dbReference>
<dbReference type="InterPro" id="IPR052541">
    <property type="entry name" value="SQRD"/>
</dbReference>
<dbReference type="RefSeq" id="WP_255135804.1">
    <property type="nucleotide sequence ID" value="NZ_JANDBC010000003.1"/>
</dbReference>
<feature type="domain" description="FAD/NAD(P)-binding" evidence="1">
    <location>
        <begin position="4"/>
        <end position="300"/>
    </location>
</feature>
<evidence type="ECO:0000313" key="3">
    <source>
        <dbReference type="Proteomes" id="UP001139125"/>
    </source>
</evidence>
<dbReference type="GO" id="GO:0016491">
    <property type="term" value="F:oxidoreductase activity"/>
    <property type="evidence" value="ECO:0007669"/>
    <property type="project" value="InterPro"/>
</dbReference>
<gene>
    <name evidence="2" type="ORF">NM125_15050</name>
</gene>
<sequence>MKKRIIIVGSGFAGYTTAVQLAKATKSRYDISVIDKKPEFVFTPSLVWFPFGKKKIENSSFDTRPIYEKLGVTFIESIVYGFDLEDQLIYTPDRDIEYDYLVIATGSTPKFASIKGLYPNIHTWSVFSGFEHAQITKKAWKEYLKKPGPLVVGTSQWGGYSYVAYEFLFNALYQLHKADLLDNVPIHFITSEPFLGHFGIGGLGEDSDKAMELFKSFNIKVHLNAEIHEVKSTEIILKGGTVLPSSFTMIIPPFNGIDAVKTTRKFGNENGLIRVTDQFYHPNHPNVFVAGGAISVIQKADSKVGIAMPCTHSFSEMTAKAIAQNITAEIEGGIHVASTTEELYSFIRKDLQYLGNIMFREYSNVTEALNFIAKGSQDKWANHSLKDYIESAYSENFMNIKY</sequence>
<dbReference type="SUPFAM" id="SSF51905">
    <property type="entry name" value="FAD/NAD(P)-binding domain"/>
    <property type="match status" value="1"/>
</dbReference>
<accession>A0A9X2L5V5</accession>
<keyword evidence="3" id="KW-1185">Reference proteome</keyword>